<feature type="compositionally biased region" description="Basic and acidic residues" evidence="1">
    <location>
        <begin position="261"/>
        <end position="271"/>
    </location>
</feature>
<organism evidence="8 9">
    <name type="scientific">Phytophthora cactorum</name>
    <dbReference type="NCBI Taxonomy" id="29920"/>
    <lineage>
        <taxon>Eukaryota</taxon>
        <taxon>Sar</taxon>
        <taxon>Stramenopiles</taxon>
        <taxon>Oomycota</taxon>
        <taxon>Peronosporomycetes</taxon>
        <taxon>Peronosporales</taxon>
        <taxon>Peronosporaceae</taxon>
        <taxon>Phytophthora</taxon>
    </lineage>
</organism>
<dbReference type="Proteomes" id="UP000697107">
    <property type="component" value="Unassembled WGS sequence"/>
</dbReference>
<dbReference type="Proteomes" id="UP000760860">
    <property type="component" value="Unassembled WGS sequence"/>
</dbReference>
<dbReference type="SMART" id="SM00100">
    <property type="entry name" value="cNMP"/>
    <property type="match status" value="2"/>
</dbReference>
<feature type="region of interest" description="Disordered" evidence="1">
    <location>
        <begin position="259"/>
        <end position="287"/>
    </location>
</feature>
<dbReference type="VEuPathDB" id="FungiDB:PC110_g10963"/>
<dbReference type="Proteomes" id="UP000736787">
    <property type="component" value="Unassembled WGS sequence"/>
</dbReference>
<reference evidence="8 9" key="1">
    <citation type="submission" date="2018-01" db="EMBL/GenBank/DDBJ databases">
        <title>Draft genome of the strawberry crown rot pathogen Phytophthora cactorum.</title>
        <authorList>
            <person name="Armitage A.D."/>
            <person name="Lysoe E."/>
            <person name="Nellist C.F."/>
            <person name="Harrison R.J."/>
            <person name="Brurberg M.B."/>
        </authorList>
    </citation>
    <scope>NUCLEOTIDE SEQUENCE [LARGE SCALE GENOMIC DNA]</scope>
    <source>
        <strain evidence="8 9">10300</strain>
    </source>
</reference>
<dbReference type="Gene3D" id="2.60.120.10">
    <property type="entry name" value="Jelly Rolls"/>
    <property type="match status" value="2"/>
</dbReference>
<dbReference type="InterPro" id="IPR000595">
    <property type="entry name" value="cNMP-bd_dom"/>
</dbReference>
<evidence type="ECO:0000313" key="5">
    <source>
        <dbReference type="EMBL" id="KAG2942559.1"/>
    </source>
</evidence>
<dbReference type="InterPro" id="IPR018488">
    <property type="entry name" value="cNMP-bd_CS"/>
</dbReference>
<dbReference type="SUPFAM" id="SSF51206">
    <property type="entry name" value="cAMP-binding domain-like"/>
    <property type="match status" value="2"/>
</dbReference>
<evidence type="ECO:0000313" key="3">
    <source>
        <dbReference type="EMBL" id="KAG2855953.1"/>
    </source>
</evidence>
<dbReference type="InterPro" id="IPR018490">
    <property type="entry name" value="cNMP-bd_dom_sf"/>
</dbReference>
<gene>
    <name evidence="8" type="ORF">PC110_g10963</name>
    <name evidence="3" type="ORF">PC113_g12005</name>
    <name evidence="4" type="ORF">PC115_g10860</name>
    <name evidence="5" type="ORF">PC117_g9727</name>
    <name evidence="6" type="ORF">PC118_g11160</name>
    <name evidence="7" type="ORF">PC129_g10088</name>
</gene>
<dbReference type="Proteomes" id="UP000735874">
    <property type="component" value="Unassembled WGS sequence"/>
</dbReference>
<evidence type="ECO:0000259" key="2">
    <source>
        <dbReference type="PROSITE" id="PS50042"/>
    </source>
</evidence>
<evidence type="ECO:0000256" key="1">
    <source>
        <dbReference type="SAM" id="MobiDB-lite"/>
    </source>
</evidence>
<dbReference type="PANTHER" id="PTHR23011">
    <property type="entry name" value="CYCLIC NUCLEOTIDE-BINDING DOMAIN CONTAINING PROTEIN"/>
    <property type="match status" value="1"/>
</dbReference>
<feature type="compositionally biased region" description="Polar residues" evidence="1">
    <location>
        <begin position="750"/>
        <end position="762"/>
    </location>
</feature>
<dbReference type="EMBL" id="RCMK01000227">
    <property type="protein sequence ID" value="KAG2942559.1"/>
    <property type="molecule type" value="Genomic_DNA"/>
</dbReference>
<dbReference type="PROSITE" id="PS00889">
    <property type="entry name" value="CNMP_BINDING_2"/>
    <property type="match status" value="1"/>
</dbReference>
<dbReference type="CDD" id="cd00038">
    <property type="entry name" value="CAP_ED"/>
    <property type="match status" value="1"/>
</dbReference>
<name>A0A329S7J6_9STRA</name>
<evidence type="ECO:0000313" key="4">
    <source>
        <dbReference type="EMBL" id="KAG2917010.1"/>
    </source>
</evidence>
<reference evidence="7" key="2">
    <citation type="submission" date="2018-05" db="EMBL/GenBank/DDBJ databases">
        <title>Effector identification in a new, highly contiguous assembly of the strawberry crown rot pathogen Phytophthora cactorum.</title>
        <authorList>
            <person name="Armitage A.D."/>
            <person name="Nellist C.F."/>
            <person name="Bates H."/>
            <person name="Vickerstaff R.J."/>
            <person name="Harrison R.J."/>
        </authorList>
    </citation>
    <scope>NUCLEOTIDE SEQUENCE</scope>
    <source>
        <strain evidence="3">15-7</strain>
        <strain evidence="4">4032</strain>
        <strain evidence="5">4040</strain>
        <strain evidence="6">P415</strain>
        <strain evidence="7">P421</strain>
    </source>
</reference>
<feature type="domain" description="Cyclic nucleotide-binding" evidence="2">
    <location>
        <begin position="208"/>
        <end position="351"/>
    </location>
</feature>
<feature type="compositionally biased region" description="Polar residues" evidence="1">
    <location>
        <begin position="774"/>
        <end position="791"/>
    </location>
</feature>
<dbReference type="PRINTS" id="PR00103">
    <property type="entry name" value="CAMPKINASE"/>
</dbReference>
<dbReference type="OrthoDB" id="2021138at2759"/>
<sequence>MAAPPSARKDGPIVKAESSLAVLNISGLPARVSLLQRGQNKEQYQKTTVKAAKHVRIRRSLMRRVSSRATAFTRSTRNMLVAGDDQLDDLLEAVSESNNSSENLLRSEQDALVLQAVLGLWMCHQEARGFRRWKESTLTQIDLQALIDAGVDVHEEARQLLLTAETKRRLLANERRVPNDDDKWMAANFFYAEFDLLLAWARHTQPKTFRGVDDNTMREVLRYLRFSQYQEGEAIFFQGDKGDVFYLVLQGSVGIYGAKRTQPDKQKRRGDSAASKRGSVRNAREKPDMTLMGPRMFTYRAGESFGETAMFTNAAARTATAIAFGATSSGSGTGSVCELCELSRAVYSRTLKKFHQHSFTQAQRVNFAQRVFLFQDWPRPRVMEVAEVLELRRISFGGVLLTGGVSPLSHCFFVLSGSVKLTTQLEINSIPDTPSKSTTALKKTQRRAQVTIELHTVRVGEIVALEALLEDDDSARVTYTAVGGSADVEVYALKRTDGRAFLTTSTTNITHQIQSICASERTHREQRINVARKALRAHENINKKHRLELENEALELGLSVKQQHQRQKQQELNQSSLSTSRGPFVGLQRPFLPHLDPKKLDENKAADITVVEPRVLNRSIEVDTSLGDVAVPPKMLSTLVKNFVVRDWDTLADDYAQRLTLKLPVRNSLSPLVNRVPPPLTCRSDATGSTQMHTARRRQVPATTSARIHDERLTHDSYMRQLSINYDAKMHWDPDKKSFVLLAANKVTQPQQTHESISADPSRQSEGDQDTKLHYQQQTAQISARQLSDTQTFKRDERSVHFF</sequence>
<dbReference type="EMBL" id="MJFZ01000267">
    <property type="protein sequence ID" value="RAW32711.1"/>
    <property type="molecule type" value="Genomic_DNA"/>
</dbReference>
<feature type="compositionally biased region" description="Basic and acidic residues" evidence="1">
    <location>
        <begin position="763"/>
        <end position="773"/>
    </location>
</feature>
<proteinExistence type="predicted"/>
<dbReference type="EMBL" id="RCMI01000329">
    <property type="protein sequence ID" value="KAG2917010.1"/>
    <property type="molecule type" value="Genomic_DNA"/>
</dbReference>
<feature type="region of interest" description="Disordered" evidence="1">
    <location>
        <begin position="561"/>
        <end position="583"/>
    </location>
</feature>
<dbReference type="AlphaFoldDB" id="A0A329S7J6"/>
<evidence type="ECO:0000313" key="6">
    <source>
        <dbReference type="EMBL" id="KAG2980463.1"/>
    </source>
</evidence>
<comment type="caution">
    <text evidence="8">The sequence shown here is derived from an EMBL/GenBank/DDBJ whole genome shotgun (WGS) entry which is preliminary data.</text>
</comment>
<feature type="region of interest" description="Disordered" evidence="1">
    <location>
        <begin position="676"/>
        <end position="704"/>
    </location>
</feature>
<feature type="region of interest" description="Disordered" evidence="1">
    <location>
        <begin position="750"/>
        <end position="791"/>
    </location>
</feature>
<evidence type="ECO:0000313" key="8">
    <source>
        <dbReference type="EMBL" id="RAW32711.1"/>
    </source>
</evidence>
<dbReference type="EMBL" id="RCML01000333">
    <property type="protein sequence ID" value="KAG2980463.1"/>
    <property type="molecule type" value="Genomic_DNA"/>
</dbReference>
<keyword evidence="9" id="KW-1185">Reference proteome</keyword>
<evidence type="ECO:0000313" key="7">
    <source>
        <dbReference type="EMBL" id="KAG3219118.1"/>
    </source>
</evidence>
<dbReference type="InterPro" id="IPR014710">
    <property type="entry name" value="RmlC-like_jellyroll"/>
</dbReference>
<protein>
    <recommendedName>
        <fullName evidence="2">Cyclic nucleotide-binding domain-containing protein</fullName>
    </recommendedName>
</protein>
<feature type="compositionally biased region" description="Polar residues" evidence="1">
    <location>
        <begin position="684"/>
        <end position="693"/>
    </location>
</feature>
<accession>A0A329S7J6</accession>
<dbReference type="EMBL" id="RCMG01000353">
    <property type="protein sequence ID" value="KAG2855953.1"/>
    <property type="molecule type" value="Genomic_DNA"/>
</dbReference>
<dbReference type="PROSITE" id="PS50042">
    <property type="entry name" value="CNMP_BINDING_3"/>
    <property type="match status" value="1"/>
</dbReference>
<dbReference type="PANTHER" id="PTHR23011:SF28">
    <property type="entry name" value="CYCLIC NUCLEOTIDE-BINDING DOMAIN CONTAINING PROTEIN"/>
    <property type="match status" value="1"/>
</dbReference>
<dbReference type="EMBL" id="RCMV01000326">
    <property type="protein sequence ID" value="KAG3219118.1"/>
    <property type="molecule type" value="Genomic_DNA"/>
</dbReference>
<dbReference type="Proteomes" id="UP000251314">
    <property type="component" value="Unassembled WGS sequence"/>
</dbReference>
<evidence type="ECO:0000313" key="9">
    <source>
        <dbReference type="Proteomes" id="UP000251314"/>
    </source>
</evidence>
<dbReference type="Proteomes" id="UP000774804">
    <property type="component" value="Unassembled WGS sequence"/>
</dbReference>